<reference evidence="9" key="1">
    <citation type="submission" date="2018-06" db="EMBL/GenBank/DDBJ databases">
        <authorList>
            <person name="Zhirakovskaya E."/>
        </authorList>
    </citation>
    <scope>NUCLEOTIDE SEQUENCE</scope>
</reference>
<feature type="transmembrane region" description="Helical" evidence="8">
    <location>
        <begin position="121"/>
        <end position="140"/>
    </location>
</feature>
<evidence type="ECO:0000256" key="7">
    <source>
        <dbReference type="ARBA" id="ARBA00023136"/>
    </source>
</evidence>
<keyword evidence="6 8" id="KW-1133">Transmembrane helix</keyword>
<evidence type="ECO:0000256" key="4">
    <source>
        <dbReference type="ARBA" id="ARBA00022519"/>
    </source>
</evidence>
<gene>
    <name evidence="9" type="ORF">MNBD_GAMMA24-744</name>
</gene>
<dbReference type="Pfam" id="PF04143">
    <property type="entry name" value="Sulf_transp"/>
    <property type="match status" value="1"/>
</dbReference>
<proteinExistence type="predicted"/>
<keyword evidence="2" id="KW-0813">Transport</keyword>
<organism evidence="9">
    <name type="scientific">hydrothermal vent metagenome</name>
    <dbReference type="NCBI Taxonomy" id="652676"/>
    <lineage>
        <taxon>unclassified sequences</taxon>
        <taxon>metagenomes</taxon>
        <taxon>ecological metagenomes</taxon>
    </lineage>
</organism>
<feature type="transmembrane region" description="Helical" evidence="8">
    <location>
        <begin position="338"/>
        <end position="359"/>
    </location>
</feature>
<keyword evidence="4" id="KW-0997">Cell inner membrane</keyword>
<dbReference type="PANTHER" id="PTHR30574:SF1">
    <property type="entry name" value="SULPHUR TRANSPORT DOMAIN-CONTAINING PROTEIN"/>
    <property type="match status" value="1"/>
</dbReference>
<feature type="transmembrane region" description="Helical" evidence="8">
    <location>
        <begin position="185"/>
        <end position="204"/>
    </location>
</feature>
<feature type="transmembrane region" description="Helical" evidence="8">
    <location>
        <begin position="51"/>
        <end position="68"/>
    </location>
</feature>
<dbReference type="PANTHER" id="PTHR30574">
    <property type="entry name" value="INNER MEMBRANE PROTEIN YEDE"/>
    <property type="match status" value="1"/>
</dbReference>
<keyword evidence="7 8" id="KW-0472">Membrane</keyword>
<feature type="transmembrane region" description="Helical" evidence="8">
    <location>
        <begin position="365"/>
        <end position="384"/>
    </location>
</feature>
<dbReference type="GO" id="GO:0005886">
    <property type="term" value="C:plasma membrane"/>
    <property type="evidence" value="ECO:0007669"/>
    <property type="project" value="UniProtKB-SubCell"/>
</dbReference>
<evidence type="ECO:0000256" key="6">
    <source>
        <dbReference type="ARBA" id="ARBA00022989"/>
    </source>
</evidence>
<keyword evidence="5 8" id="KW-0812">Transmembrane</keyword>
<evidence type="ECO:0000256" key="2">
    <source>
        <dbReference type="ARBA" id="ARBA00022448"/>
    </source>
</evidence>
<sequence>MIFEDFSSAQSTVLWAVFATAFIMGAVVNKTNFCTMGAVSDWVNMGDKSRFRAWLLAICVAVLGVVVLESNGIASLDKTLPPYRGSNFAWLEYILGGIIFGIGMTYASGCANKTLVRLGGGNLKSIVVFAVISVTAYFMLNPFPGTDQTLYSVLFYGWTSKLSISLNTPQDLGSLLAAHVGGDVASMRMIVGLVLAAALLVYILKSADFRRSFDNILGGLVVGLSVLAVWYITAALVTISADGDMLSWTDYASVDSWDMLEDNADARPRDVGVQSFTFINPIGQILRLILHSFDNAYVTFGVMAVLGVIAGSFIWSLVSRSFRFEWFANFKDFLNHSIGAFLMGVGGVLGLGCTIGQGVTGISTLALGSFLTFTGIVFGSALTMKIQYYKLVYEDEASLIKAFLSALVDMKLLPAGMRKLDAI</sequence>
<evidence type="ECO:0000256" key="8">
    <source>
        <dbReference type="SAM" id="Phobius"/>
    </source>
</evidence>
<feature type="transmembrane region" description="Helical" evidence="8">
    <location>
        <begin position="12"/>
        <end position="30"/>
    </location>
</feature>
<keyword evidence="3" id="KW-1003">Cell membrane</keyword>
<feature type="transmembrane region" description="Helical" evidence="8">
    <location>
        <begin position="88"/>
        <end position="109"/>
    </location>
</feature>
<name>A0A3B1C9H5_9ZZZZ</name>
<protein>
    <submittedName>
        <fullName evidence="9">PROBABLE TRANSMEMBRANE PROTEIN</fullName>
    </submittedName>
</protein>
<feature type="transmembrane region" description="Helical" evidence="8">
    <location>
        <begin position="216"/>
        <end position="239"/>
    </location>
</feature>
<evidence type="ECO:0000313" key="9">
    <source>
        <dbReference type="EMBL" id="VAX13497.1"/>
    </source>
</evidence>
<dbReference type="AlphaFoldDB" id="A0A3B1C9H5"/>
<dbReference type="EMBL" id="UOFZ01000119">
    <property type="protein sequence ID" value="VAX13497.1"/>
    <property type="molecule type" value="Genomic_DNA"/>
</dbReference>
<accession>A0A3B1C9H5</accession>
<dbReference type="InterPro" id="IPR007272">
    <property type="entry name" value="Sulf_transp_TsuA/YedE"/>
</dbReference>
<evidence type="ECO:0000256" key="5">
    <source>
        <dbReference type="ARBA" id="ARBA00022692"/>
    </source>
</evidence>
<comment type="subcellular location">
    <subcellularLocation>
        <location evidence="1">Cell inner membrane</location>
        <topology evidence="1">Multi-pass membrane protein</topology>
    </subcellularLocation>
</comment>
<evidence type="ECO:0000256" key="3">
    <source>
        <dbReference type="ARBA" id="ARBA00022475"/>
    </source>
</evidence>
<evidence type="ECO:0000256" key="1">
    <source>
        <dbReference type="ARBA" id="ARBA00004429"/>
    </source>
</evidence>
<feature type="transmembrane region" description="Helical" evidence="8">
    <location>
        <begin position="296"/>
        <end position="318"/>
    </location>
</feature>